<evidence type="ECO:0000256" key="4">
    <source>
        <dbReference type="ARBA" id="ARBA00022801"/>
    </source>
</evidence>
<dbReference type="GO" id="GO:0030288">
    <property type="term" value="C:outer membrane-bounded periplasmic space"/>
    <property type="evidence" value="ECO:0007669"/>
    <property type="project" value="InterPro"/>
</dbReference>
<feature type="domain" description="Beta-lactamase-related" evidence="8">
    <location>
        <begin position="53"/>
        <end position="392"/>
    </location>
</feature>
<dbReference type="PROSITE" id="PS00336">
    <property type="entry name" value="BETA_LACTAMASE_C"/>
    <property type="match status" value="1"/>
</dbReference>
<dbReference type="InterPro" id="IPR058136">
    <property type="entry name" value="AmpC"/>
</dbReference>
<comment type="catalytic activity">
    <reaction evidence="1 6">
        <text>a beta-lactam + H2O = a substituted beta-amino acid</text>
        <dbReference type="Rhea" id="RHEA:20401"/>
        <dbReference type="ChEBI" id="CHEBI:15377"/>
        <dbReference type="ChEBI" id="CHEBI:35627"/>
        <dbReference type="ChEBI" id="CHEBI:140347"/>
        <dbReference type="EC" id="3.5.2.6"/>
    </reaction>
</comment>
<dbReference type="AlphaFoldDB" id="A0A562B7Z5"/>
<keyword evidence="5 6" id="KW-0046">Antibiotic resistance</keyword>
<dbReference type="EMBL" id="VLJN01000043">
    <property type="protein sequence ID" value="TWG81020.1"/>
    <property type="molecule type" value="Genomic_DNA"/>
</dbReference>
<feature type="chain" id="PRO_5022141025" description="Beta-lactamase" evidence="7">
    <location>
        <begin position="30"/>
        <end position="406"/>
    </location>
</feature>
<evidence type="ECO:0000256" key="5">
    <source>
        <dbReference type="ARBA" id="ARBA00023251"/>
    </source>
</evidence>
<keyword evidence="4 6" id="KW-0378">Hydrolase</keyword>
<gene>
    <name evidence="9" type="ORF">L602_004800000220</name>
</gene>
<reference evidence="9 10" key="1">
    <citation type="submission" date="2019-07" db="EMBL/GenBank/DDBJ databases">
        <title>Genome sequencing of lignin-degrading bacterial isolates.</title>
        <authorList>
            <person name="Gladden J."/>
        </authorList>
    </citation>
    <scope>NUCLEOTIDE SEQUENCE [LARGE SCALE GENOMIC DNA]</scope>
    <source>
        <strain evidence="9 10">J11</strain>
    </source>
</reference>
<keyword evidence="10" id="KW-1185">Reference proteome</keyword>
<evidence type="ECO:0000313" key="9">
    <source>
        <dbReference type="EMBL" id="TWG81020.1"/>
    </source>
</evidence>
<dbReference type="Pfam" id="PF00144">
    <property type="entry name" value="Beta-lactamase"/>
    <property type="match status" value="1"/>
</dbReference>
<comment type="caution">
    <text evidence="9">The sequence shown here is derived from an EMBL/GenBank/DDBJ whole genome shotgun (WGS) entry which is preliminary data.</text>
</comment>
<evidence type="ECO:0000256" key="3">
    <source>
        <dbReference type="ARBA" id="ARBA00012865"/>
    </source>
</evidence>
<feature type="signal peptide" evidence="7">
    <location>
        <begin position="1"/>
        <end position="29"/>
    </location>
</feature>
<protein>
    <recommendedName>
        <fullName evidence="3 6">Beta-lactamase</fullName>
        <ecNumber evidence="3 6">3.5.2.6</ecNumber>
    </recommendedName>
</protein>
<dbReference type="GO" id="GO:0017001">
    <property type="term" value="P:antibiotic catabolic process"/>
    <property type="evidence" value="ECO:0007669"/>
    <property type="project" value="InterPro"/>
</dbReference>
<evidence type="ECO:0000256" key="1">
    <source>
        <dbReference type="ARBA" id="ARBA00001526"/>
    </source>
</evidence>
<dbReference type="Proteomes" id="UP000318141">
    <property type="component" value="Unassembled WGS sequence"/>
</dbReference>
<dbReference type="SUPFAM" id="SSF56601">
    <property type="entry name" value="beta-lactamase/transpeptidase-like"/>
    <property type="match status" value="1"/>
</dbReference>
<dbReference type="InterPro" id="IPR050491">
    <property type="entry name" value="AmpC-like"/>
</dbReference>
<dbReference type="GO" id="GO:0046677">
    <property type="term" value="P:response to antibiotic"/>
    <property type="evidence" value="ECO:0007669"/>
    <property type="project" value="UniProtKB-UniRule"/>
</dbReference>
<evidence type="ECO:0000256" key="6">
    <source>
        <dbReference type="RuleBase" id="RU361140"/>
    </source>
</evidence>
<dbReference type="EC" id="3.5.2.6" evidence="3 6"/>
<dbReference type="GO" id="GO:0008800">
    <property type="term" value="F:beta-lactamase activity"/>
    <property type="evidence" value="ECO:0007669"/>
    <property type="project" value="UniProtKB-UniRule"/>
</dbReference>
<dbReference type="InterPro" id="IPR001586">
    <property type="entry name" value="Beta-lactam_class-C_AS"/>
</dbReference>
<organism evidence="9 10">
    <name type="scientific">Cupriavidus gilardii J11</name>
    <dbReference type="NCBI Taxonomy" id="936133"/>
    <lineage>
        <taxon>Bacteria</taxon>
        <taxon>Pseudomonadati</taxon>
        <taxon>Pseudomonadota</taxon>
        <taxon>Betaproteobacteria</taxon>
        <taxon>Burkholderiales</taxon>
        <taxon>Burkholderiaceae</taxon>
        <taxon>Cupriavidus</taxon>
    </lineage>
</organism>
<dbReference type="PANTHER" id="PTHR46825">
    <property type="entry name" value="D-ALANYL-D-ALANINE-CARBOXYPEPTIDASE/ENDOPEPTIDASE AMPH"/>
    <property type="match status" value="1"/>
</dbReference>
<dbReference type="PANTHER" id="PTHR46825:SF8">
    <property type="entry name" value="BETA-LACTAMASE-RELATED"/>
    <property type="match status" value="1"/>
</dbReference>
<evidence type="ECO:0000259" key="8">
    <source>
        <dbReference type="Pfam" id="PF00144"/>
    </source>
</evidence>
<name>A0A562B7Z5_9BURK</name>
<proteinExistence type="inferred from homology"/>
<evidence type="ECO:0000313" key="10">
    <source>
        <dbReference type="Proteomes" id="UP000318141"/>
    </source>
</evidence>
<dbReference type="InterPro" id="IPR012338">
    <property type="entry name" value="Beta-lactam/transpept-like"/>
</dbReference>
<sequence>MTVPFRFRWVPAVLVAMALGHAAASAAQASVPPASPSPPANSGADGSAADTIVDTVVRPVIARYGVPGMAVGVVWKGQRHFYNYGVLSRDGGRPVTSDTLFEIGSVSKTFTATLAAYASETGKLSFGDPVARHLPELHGSAVGKATVLDLATHTTGLPLQVPDDIATMPAYWQYLKRWQPPHPLGSHRVYSNNGIGVLGLVAASSLGESFQAAVTRTVLEPIGLKHTYYRVPPERNADYAQGHTSRDVPIRMRGDLLWQEAYGIKSSSADLLRFVEANMHGIPLEATLQRAVDATHTAYFRTGAMGQALVWERYRYPATLQALLEGNEAVLKARPVTRLAPPEQGDAGAWLHKTGSTNGFAAYALFVSQQKIGLVLLANKNFPLDERVRMGYEIVTRLVAEGASKR</sequence>
<evidence type="ECO:0000256" key="7">
    <source>
        <dbReference type="SAM" id="SignalP"/>
    </source>
</evidence>
<comment type="similarity">
    <text evidence="2 6">Belongs to the class-C beta-lactamase family.</text>
</comment>
<accession>A0A562B7Z5</accession>
<evidence type="ECO:0000256" key="2">
    <source>
        <dbReference type="ARBA" id="ARBA00007840"/>
    </source>
</evidence>
<dbReference type="Gene3D" id="3.40.710.10">
    <property type="entry name" value="DD-peptidase/beta-lactamase superfamily"/>
    <property type="match status" value="1"/>
</dbReference>
<dbReference type="InterPro" id="IPR001466">
    <property type="entry name" value="Beta-lactam-related"/>
</dbReference>
<keyword evidence="7" id="KW-0732">Signal</keyword>
<dbReference type="NCBIfam" id="NF033085">
    <property type="entry name" value="bla_class_C"/>
    <property type="match status" value="1"/>
</dbReference>